<feature type="compositionally biased region" description="Polar residues" evidence="25">
    <location>
        <begin position="179"/>
        <end position="201"/>
    </location>
</feature>
<dbReference type="GO" id="GO:0009653">
    <property type="term" value="P:anatomical structure morphogenesis"/>
    <property type="evidence" value="ECO:0007669"/>
    <property type="project" value="UniProtKB-ARBA"/>
</dbReference>
<keyword evidence="9 27" id="KW-0732">Signal</keyword>
<feature type="chain" id="PRO_5038800730" description="CD44 antigen" evidence="27">
    <location>
        <begin position="19"/>
        <end position="397"/>
    </location>
</feature>
<dbReference type="Proteomes" id="UP000824219">
    <property type="component" value="Linkage Group LG14"/>
</dbReference>
<dbReference type="InterPro" id="IPR043210">
    <property type="entry name" value="CD44_antigen-like"/>
</dbReference>
<keyword evidence="16" id="KW-0325">Glycoprotein</keyword>
<dbReference type="InterPro" id="IPR000538">
    <property type="entry name" value="Link_dom"/>
</dbReference>
<dbReference type="InterPro" id="IPR016187">
    <property type="entry name" value="CTDL_fold"/>
</dbReference>
<keyword evidence="14 24" id="KW-1015">Disulfide bond</keyword>
<feature type="domain" description="Link" evidence="28">
    <location>
        <begin position="33"/>
        <end position="122"/>
    </location>
</feature>
<feature type="region of interest" description="Disordered" evidence="25">
    <location>
        <begin position="179"/>
        <end position="298"/>
    </location>
</feature>
<dbReference type="PRINTS" id="PR00658">
    <property type="entry name" value="CD44"/>
</dbReference>
<comment type="caution">
    <text evidence="24">Lacks conserved residue(s) required for the propagation of feature annotation.</text>
</comment>
<keyword evidence="5" id="KW-1003">Cell membrane</keyword>
<feature type="disulfide bond" evidence="24">
    <location>
        <begin position="78"/>
        <end position="99"/>
    </location>
</feature>
<evidence type="ECO:0000256" key="19">
    <source>
        <dbReference type="ARBA" id="ARBA00029928"/>
    </source>
</evidence>
<dbReference type="EMBL" id="JAHKSW010000014">
    <property type="protein sequence ID" value="KAG7324315.1"/>
    <property type="molecule type" value="Genomic_DNA"/>
</dbReference>
<evidence type="ECO:0000256" key="5">
    <source>
        <dbReference type="ARBA" id="ARBA00022475"/>
    </source>
</evidence>
<evidence type="ECO:0000256" key="13">
    <source>
        <dbReference type="ARBA" id="ARBA00023136"/>
    </source>
</evidence>
<dbReference type="GO" id="GO:0016323">
    <property type="term" value="C:basolateral plasma membrane"/>
    <property type="evidence" value="ECO:0007669"/>
    <property type="project" value="TreeGrafter"/>
</dbReference>
<dbReference type="GO" id="GO:0035692">
    <property type="term" value="C:macrophage migration inhibitory factor receptor complex"/>
    <property type="evidence" value="ECO:0007669"/>
    <property type="project" value="TreeGrafter"/>
</dbReference>
<evidence type="ECO:0000256" key="1">
    <source>
        <dbReference type="ARBA" id="ARBA00004105"/>
    </source>
</evidence>
<evidence type="ECO:0000256" key="10">
    <source>
        <dbReference type="ARBA" id="ARBA00022889"/>
    </source>
</evidence>
<dbReference type="AlphaFoldDB" id="A0A9D3NNP8"/>
<evidence type="ECO:0000256" key="16">
    <source>
        <dbReference type="ARBA" id="ARBA00023180"/>
    </source>
</evidence>
<feature type="compositionally biased region" description="Polar residues" evidence="25">
    <location>
        <begin position="213"/>
        <end position="222"/>
    </location>
</feature>
<dbReference type="PROSITE" id="PS50963">
    <property type="entry name" value="LINK_2"/>
    <property type="match status" value="1"/>
</dbReference>
<dbReference type="InterPro" id="IPR016186">
    <property type="entry name" value="C-type_lectin-like/link_sf"/>
</dbReference>
<evidence type="ECO:0000256" key="17">
    <source>
        <dbReference type="ARBA" id="ARBA00023273"/>
    </source>
</evidence>
<dbReference type="GO" id="GO:0048731">
    <property type="term" value="P:system development"/>
    <property type="evidence" value="ECO:0007669"/>
    <property type="project" value="UniProtKB-ARBA"/>
</dbReference>
<evidence type="ECO:0000256" key="7">
    <source>
        <dbReference type="ARBA" id="ARBA00022553"/>
    </source>
</evidence>
<dbReference type="GO" id="GO:0005576">
    <property type="term" value="C:extracellular region"/>
    <property type="evidence" value="ECO:0007669"/>
    <property type="project" value="UniProtKB-SubCell"/>
</dbReference>
<evidence type="ECO:0000256" key="24">
    <source>
        <dbReference type="PROSITE-ProRule" id="PRU00323"/>
    </source>
</evidence>
<protein>
    <recommendedName>
        <fullName evidence="4">CD44 antigen</fullName>
    </recommendedName>
    <alternativeName>
        <fullName evidence="22">GP90 lymphocyte homing/adhesion receptor</fullName>
    </alternativeName>
    <alternativeName>
        <fullName evidence="21">HUTCH-I</fullName>
    </alternativeName>
    <alternativeName>
        <fullName evidence="23">Hermes antigen</fullName>
    </alternativeName>
    <alternativeName>
        <fullName evidence="20">Hyaluronate receptor</fullName>
    </alternativeName>
    <alternativeName>
        <fullName evidence="18">Phagocytic glycoprotein 1</fullName>
    </alternativeName>
    <alternativeName>
        <fullName evidence="19">Phagocytic glycoprotein I</fullName>
    </alternativeName>
</protein>
<proteinExistence type="predicted"/>
<evidence type="ECO:0000256" key="2">
    <source>
        <dbReference type="ARBA" id="ARBA00004251"/>
    </source>
</evidence>
<keyword evidence="12 26" id="KW-1133">Transmembrane helix</keyword>
<feature type="compositionally biased region" description="Basic and acidic residues" evidence="25">
    <location>
        <begin position="358"/>
        <end position="374"/>
    </location>
</feature>
<dbReference type="GO" id="GO:0070374">
    <property type="term" value="P:positive regulation of ERK1 and ERK2 cascade"/>
    <property type="evidence" value="ECO:0007669"/>
    <property type="project" value="TreeGrafter"/>
</dbReference>
<evidence type="ECO:0000256" key="23">
    <source>
        <dbReference type="ARBA" id="ARBA00032917"/>
    </source>
</evidence>
<keyword evidence="11" id="KW-0654">Proteoglycan</keyword>
<evidence type="ECO:0000256" key="8">
    <source>
        <dbReference type="ARBA" id="ARBA00022692"/>
    </source>
</evidence>
<evidence type="ECO:0000256" key="3">
    <source>
        <dbReference type="ARBA" id="ARBA00004613"/>
    </source>
</evidence>
<evidence type="ECO:0000256" key="25">
    <source>
        <dbReference type="SAM" id="MobiDB-lite"/>
    </source>
</evidence>
<dbReference type="InterPro" id="IPR001231">
    <property type="entry name" value="CD44_antigen"/>
</dbReference>
<dbReference type="GO" id="GO:0005540">
    <property type="term" value="F:hyaluronic acid binding"/>
    <property type="evidence" value="ECO:0007669"/>
    <property type="project" value="InterPro"/>
</dbReference>
<evidence type="ECO:0000256" key="14">
    <source>
        <dbReference type="ARBA" id="ARBA00023157"/>
    </source>
</evidence>
<keyword evidence="30" id="KW-1185">Reference proteome</keyword>
<keyword evidence="8 26" id="KW-0812">Transmembrane</keyword>
<sequence length="397" mass="43187">MWILLLGLTSGLLASSWASFADEVKLRSCSYVGVFHVQGKDRYTLTFDNAKKLCEDLGTTLASLEQVTAAHAKGMETCRYGWITNGNITILRHEPTHQCANNQTGVISLLPPETEFDTYCFDKTDQSDKNCTFEIKYLGPDAGSDMITEASDIQDTNHTNMPTNLPPTTITAFTEITSGIHETSPTPTSSPDDLLDSTTQTEEPDDVKDEIITTISSLDSTGSGMGEITITTTSEPNPEEVSPTEENNSDAGNYSDIENNSETPVPTTENKPGHSVHPRGRKGPDMATAPEEEPKNGSSKDWLVILLVVLAVIAIILVCALVITRNRWCGRSQTLMITSKSSSEGNGTAASAASPQAQEREQEMVTLMNKEKIQENGNTEEFTVITLEESPEKNEQA</sequence>
<keyword evidence="13 26" id="KW-0472">Membrane</keyword>
<evidence type="ECO:0000256" key="12">
    <source>
        <dbReference type="ARBA" id="ARBA00022989"/>
    </source>
</evidence>
<evidence type="ECO:0000256" key="27">
    <source>
        <dbReference type="SAM" id="SignalP"/>
    </source>
</evidence>
<dbReference type="PRINTS" id="PR01265">
    <property type="entry name" value="LINKMODULE"/>
</dbReference>
<keyword evidence="6" id="KW-0964">Secreted</keyword>
<evidence type="ECO:0000256" key="22">
    <source>
        <dbReference type="ARBA" id="ARBA00032514"/>
    </source>
</evidence>
<keyword evidence="7" id="KW-0597">Phosphoprotein</keyword>
<feature type="region of interest" description="Disordered" evidence="25">
    <location>
        <begin position="339"/>
        <end position="397"/>
    </location>
</feature>
<dbReference type="SUPFAM" id="SSF56436">
    <property type="entry name" value="C-type lectin-like"/>
    <property type="match status" value="1"/>
</dbReference>
<evidence type="ECO:0000256" key="26">
    <source>
        <dbReference type="SAM" id="Phobius"/>
    </source>
</evidence>
<dbReference type="Gene3D" id="3.10.100.10">
    <property type="entry name" value="Mannose-Binding Protein A, subunit A"/>
    <property type="match status" value="1"/>
</dbReference>
<dbReference type="PANTHER" id="PTHR10225">
    <property type="entry name" value="HYALURONAN RECEPTOR"/>
    <property type="match status" value="1"/>
</dbReference>
<feature type="transmembrane region" description="Helical" evidence="26">
    <location>
        <begin position="302"/>
        <end position="323"/>
    </location>
</feature>
<dbReference type="GO" id="GO:0005902">
    <property type="term" value="C:microvillus"/>
    <property type="evidence" value="ECO:0007669"/>
    <property type="project" value="UniProtKB-SubCell"/>
</dbReference>
<comment type="caution">
    <text evidence="29">The sequence shown here is derived from an EMBL/GenBank/DDBJ whole genome shotgun (WGS) entry which is preliminary data.</text>
</comment>
<name>A0A9D3NNP8_9TELE</name>
<evidence type="ECO:0000256" key="6">
    <source>
        <dbReference type="ARBA" id="ARBA00022525"/>
    </source>
</evidence>
<dbReference type="GO" id="GO:0004896">
    <property type="term" value="F:cytokine receptor activity"/>
    <property type="evidence" value="ECO:0007669"/>
    <property type="project" value="TreeGrafter"/>
</dbReference>
<keyword evidence="15" id="KW-0675">Receptor</keyword>
<evidence type="ECO:0000256" key="18">
    <source>
        <dbReference type="ARBA" id="ARBA00029917"/>
    </source>
</evidence>
<dbReference type="SMART" id="SM00445">
    <property type="entry name" value="LINK"/>
    <property type="match status" value="1"/>
</dbReference>
<keyword evidence="10" id="KW-0130">Cell adhesion</keyword>
<evidence type="ECO:0000256" key="20">
    <source>
        <dbReference type="ARBA" id="ARBA00031179"/>
    </source>
</evidence>
<dbReference type="Pfam" id="PF00193">
    <property type="entry name" value="Xlink"/>
    <property type="match status" value="1"/>
</dbReference>
<feature type="compositionally biased region" description="Polar residues" evidence="25">
    <location>
        <begin position="339"/>
        <end position="357"/>
    </location>
</feature>
<evidence type="ECO:0000313" key="29">
    <source>
        <dbReference type="EMBL" id="KAG7324315.1"/>
    </source>
</evidence>
<dbReference type="GO" id="GO:0007155">
    <property type="term" value="P:cell adhesion"/>
    <property type="evidence" value="ECO:0007669"/>
    <property type="project" value="UniProtKB-KW"/>
</dbReference>
<evidence type="ECO:0000256" key="9">
    <source>
        <dbReference type="ARBA" id="ARBA00022729"/>
    </source>
</evidence>
<evidence type="ECO:0000313" key="30">
    <source>
        <dbReference type="Proteomes" id="UP000824219"/>
    </source>
</evidence>
<dbReference type="GO" id="GO:0009986">
    <property type="term" value="C:cell surface"/>
    <property type="evidence" value="ECO:0007669"/>
    <property type="project" value="UniProtKB-ARBA"/>
</dbReference>
<dbReference type="OrthoDB" id="8952307at2759"/>
<dbReference type="FunFam" id="3.10.100.10:FF:000004">
    <property type="entry name" value="CD44 antigen isoform X2"/>
    <property type="match status" value="1"/>
</dbReference>
<dbReference type="PANTHER" id="PTHR10225:SF6">
    <property type="entry name" value="CD44 ANTIGEN"/>
    <property type="match status" value="1"/>
</dbReference>
<gene>
    <name evidence="29" type="ORF">KOW79_012331</name>
</gene>
<dbReference type="GO" id="GO:0006954">
    <property type="term" value="P:inflammatory response"/>
    <property type="evidence" value="ECO:0007669"/>
    <property type="project" value="TreeGrafter"/>
</dbReference>
<dbReference type="GO" id="GO:0042981">
    <property type="term" value="P:regulation of apoptotic process"/>
    <property type="evidence" value="ECO:0007669"/>
    <property type="project" value="UniProtKB-ARBA"/>
</dbReference>
<evidence type="ECO:0000256" key="15">
    <source>
        <dbReference type="ARBA" id="ARBA00023170"/>
    </source>
</evidence>
<evidence type="ECO:0000256" key="21">
    <source>
        <dbReference type="ARBA" id="ARBA00031823"/>
    </source>
</evidence>
<accession>A0A9D3NNP8</accession>
<feature type="compositionally biased region" description="Polar residues" evidence="25">
    <location>
        <begin position="244"/>
        <end position="270"/>
    </location>
</feature>
<keyword evidence="17" id="KW-0966">Cell projection</keyword>
<organism evidence="29 30">
    <name type="scientific">Hemibagrus wyckioides</name>
    <dbReference type="NCBI Taxonomy" id="337641"/>
    <lineage>
        <taxon>Eukaryota</taxon>
        <taxon>Metazoa</taxon>
        <taxon>Chordata</taxon>
        <taxon>Craniata</taxon>
        <taxon>Vertebrata</taxon>
        <taxon>Euteleostomi</taxon>
        <taxon>Actinopterygii</taxon>
        <taxon>Neopterygii</taxon>
        <taxon>Teleostei</taxon>
        <taxon>Ostariophysi</taxon>
        <taxon>Siluriformes</taxon>
        <taxon>Bagridae</taxon>
        <taxon>Hemibagrus</taxon>
    </lineage>
</organism>
<evidence type="ECO:0000256" key="11">
    <source>
        <dbReference type="ARBA" id="ARBA00022974"/>
    </source>
</evidence>
<reference evidence="29 30" key="1">
    <citation type="submission" date="2021-06" db="EMBL/GenBank/DDBJ databases">
        <title>Chromosome-level genome assembly of the red-tail catfish (Hemibagrus wyckioides).</title>
        <authorList>
            <person name="Shao F."/>
        </authorList>
    </citation>
    <scope>NUCLEOTIDE SEQUENCE [LARGE SCALE GENOMIC DNA]</scope>
    <source>
        <strain evidence="29">EC202008001</strain>
        <tissue evidence="29">Blood</tissue>
    </source>
</reference>
<comment type="subcellular location">
    <subcellularLocation>
        <location evidence="2">Cell membrane</location>
        <topology evidence="2">Single-pass type I membrane protein</topology>
    </subcellularLocation>
    <subcellularLocation>
        <location evidence="1">Cell projection</location>
        <location evidence="1">Microvillus</location>
    </subcellularLocation>
    <subcellularLocation>
        <location evidence="3">Secreted</location>
    </subcellularLocation>
</comment>
<evidence type="ECO:0000259" key="28">
    <source>
        <dbReference type="PROSITE" id="PS50963"/>
    </source>
</evidence>
<evidence type="ECO:0000256" key="4">
    <source>
        <dbReference type="ARBA" id="ARBA00020474"/>
    </source>
</evidence>
<feature type="signal peptide" evidence="27">
    <location>
        <begin position="1"/>
        <end position="18"/>
    </location>
</feature>